<proteinExistence type="predicted"/>
<dbReference type="EMBL" id="ASPP01024393">
    <property type="protein sequence ID" value="ETO09069.1"/>
    <property type="molecule type" value="Genomic_DNA"/>
</dbReference>
<evidence type="ECO:0000313" key="1">
    <source>
        <dbReference type="EMBL" id="ETO09069.1"/>
    </source>
</evidence>
<dbReference type="Proteomes" id="UP000023152">
    <property type="component" value="Unassembled WGS sequence"/>
</dbReference>
<dbReference type="Gene3D" id="2.120.10.80">
    <property type="entry name" value="Kelch-type beta propeller"/>
    <property type="match status" value="1"/>
</dbReference>
<comment type="caution">
    <text evidence="1">The sequence shown here is derived from an EMBL/GenBank/DDBJ whole genome shotgun (WGS) entry which is preliminary data.</text>
</comment>
<protein>
    <recommendedName>
        <fullName evidence="3">Kelch motif family protein</fullName>
    </recommendedName>
</protein>
<sequence length="565" mass="65403">MLIYFSFFPNTCVFHHVNNNLFGIMTSTNENFIFVDYTLTTFKCLESGSKGDARYMSLLYATRISSCLNIYDYEINYVFHFRLRNNTSVCELINHNYVLMYSIFELLYFFDVSLLNSIFFHRNTAKVNHSTFFTPIFRVGYNNAGVLFLEAITPKTSKKTIHLTIKMDSIDTNTQETLNIDSTTPFETLSLPTSLFHTQCVAYKHEILICGGQGRNKCYSYHAIKNQYKEICSYPNDVRLDVHCVVKRVNENNPNEIILLSFGGSERVKRHTLIMKYTSVWKEDQNDIANIKQVNKWIPFTDNNDKPVLIGRDKENHRGARGVIGGSNNHLLFITHFGENIDVFNLNTFQYIKRDTLPVIDCINYHCFILKTTNKLGYMKRRMKKNEMLLFQNKTGLSIEYDEDNNTFQCNDLPVCDDIASFSDYAYVYINDTILFFGGWNGGNGSDKIISNAIHKYSIKEKTWTTFEHTLPIPSYYCSGILSEDNTYIHIIGGSNGDGGITTHLRTKVNIWTMNGLDKKEKDDEIKRLQLNDNVNSYLIGFCIFILLKINQNKKDNELNVYELK</sequence>
<evidence type="ECO:0000313" key="2">
    <source>
        <dbReference type="Proteomes" id="UP000023152"/>
    </source>
</evidence>
<accession>X6M581</accession>
<reference evidence="1 2" key="1">
    <citation type="journal article" date="2013" name="Curr. Biol.">
        <title>The Genome of the Foraminiferan Reticulomyxa filosa.</title>
        <authorList>
            <person name="Glockner G."/>
            <person name="Hulsmann N."/>
            <person name="Schleicher M."/>
            <person name="Noegel A.A."/>
            <person name="Eichinger L."/>
            <person name="Gallinger C."/>
            <person name="Pawlowski J."/>
            <person name="Sierra R."/>
            <person name="Euteneuer U."/>
            <person name="Pillet L."/>
            <person name="Moustafa A."/>
            <person name="Platzer M."/>
            <person name="Groth M."/>
            <person name="Szafranski K."/>
            <person name="Schliwa M."/>
        </authorList>
    </citation>
    <scope>NUCLEOTIDE SEQUENCE [LARGE SCALE GENOMIC DNA]</scope>
</reference>
<keyword evidence="2" id="KW-1185">Reference proteome</keyword>
<dbReference type="AlphaFoldDB" id="X6M581"/>
<name>X6M581_RETFI</name>
<dbReference type="InterPro" id="IPR015915">
    <property type="entry name" value="Kelch-typ_b-propeller"/>
</dbReference>
<organism evidence="1 2">
    <name type="scientific">Reticulomyxa filosa</name>
    <dbReference type="NCBI Taxonomy" id="46433"/>
    <lineage>
        <taxon>Eukaryota</taxon>
        <taxon>Sar</taxon>
        <taxon>Rhizaria</taxon>
        <taxon>Retaria</taxon>
        <taxon>Foraminifera</taxon>
        <taxon>Monothalamids</taxon>
        <taxon>Reticulomyxidae</taxon>
        <taxon>Reticulomyxa</taxon>
    </lineage>
</organism>
<evidence type="ECO:0008006" key="3">
    <source>
        <dbReference type="Google" id="ProtNLM"/>
    </source>
</evidence>
<dbReference type="OrthoDB" id="432528at2759"/>
<gene>
    <name evidence="1" type="ORF">RFI_28321</name>
</gene>
<dbReference type="SUPFAM" id="SSF117281">
    <property type="entry name" value="Kelch motif"/>
    <property type="match status" value="1"/>
</dbReference>